<sequence length="134" mass="15275">MKKLLVLLLVLAGIYHFQGSNISKGFNDGFNNVVAEQNASTQSHQSAQERELQRTLQRIRSNGPFPYDRDGITFQNRERLLPSKPNGYYREYTVDTPGLSHRGPRRVVTGGNPPVVFYYTEDHYRSFRTISGAP</sequence>
<keyword evidence="5" id="KW-1185">Reference proteome</keyword>
<accession>A0A285IQ01</accession>
<evidence type="ECO:0000256" key="2">
    <source>
        <dbReference type="ARBA" id="ARBA00022801"/>
    </source>
</evidence>
<dbReference type="GO" id="GO:0003723">
    <property type="term" value="F:RNA binding"/>
    <property type="evidence" value="ECO:0007669"/>
    <property type="project" value="InterPro"/>
</dbReference>
<dbReference type="Pfam" id="PF00545">
    <property type="entry name" value="Ribonuclease"/>
    <property type="match status" value="1"/>
</dbReference>
<evidence type="ECO:0000256" key="1">
    <source>
        <dbReference type="ARBA" id="ARBA00022722"/>
    </source>
</evidence>
<dbReference type="Gene3D" id="3.10.450.30">
    <property type="entry name" value="Microbial ribonucleases"/>
    <property type="match status" value="1"/>
</dbReference>
<gene>
    <name evidence="4" type="ORF">SAMN06297280_1626</name>
</gene>
<dbReference type="Proteomes" id="UP000219353">
    <property type="component" value="Unassembled WGS sequence"/>
</dbReference>
<evidence type="ECO:0000256" key="3">
    <source>
        <dbReference type="SAM" id="MobiDB-lite"/>
    </source>
</evidence>
<keyword evidence="1" id="KW-0540">Nuclease</keyword>
<reference evidence="5" key="1">
    <citation type="submission" date="2017-09" db="EMBL/GenBank/DDBJ databases">
        <authorList>
            <person name="Varghese N."/>
            <person name="Submissions S."/>
        </authorList>
    </citation>
    <scope>NUCLEOTIDE SEQUENCE [LARGE SCALE GENOMIC DNA]</scope>
    <source>
        <strain evidence="5">CGMCC 1.12461</strain>
    </source>
</reference>
<name>A0A285IQ01_9GAMM</name>
<feature type="region of interest" description="Disordered" evidence="3">
    <location>
        <begin position="83"/>
        <end position="104"/>
    </location>
</feature>
<evidence type="ECO:0000313" key="4">
    <source>
        <dbReference type="EMBL" id="SNY50095.1"/>
    </source>
</evidence>
<organism evidence="4 5">
    <name type="scientific">Arsukibacterium tuosuense</name>
    <dbReference type="NCBI Taxonomy" id="1323745"/>
    <lineage>
        <taxon>Bacteria</taxon>
        <taxon>Pseudomonadati</taxon>
        <taxon>Pseudomonadota</taxon>
        <taxon>Gammaproteobacteria</taxon>
        <taxon>Chromatiales</taxon>
        <taxon>Chromatiaceae</taxon>
        <taxon>Arsukibacterium</taxon>
    </lineage>
</organism>
<dbReference type="OrthoDB" id="5326845at2"/>
<dbReference type="EMBL" id="OBEB01000002">
    <property type="protein sequence ID" value="SNY50095.1"/>
    <property type="molecule type" value="Genomic_DNA"/>
</dbReference>
<dbReference type="AlphaFoldDB" id="A0A285IQ01"/>
<dbReference type="InterPro" id="IPR000026">
    <property type="entry name" value="N1-like"/>
</dbReference>
<protein>
    <submittedName>
        <fullName evidence="4">Ribonuclease</fullName>
    </submittedName>
</protein>
<proteinExistence type="predicted"/>
<dbReference type="GO" id="GO:0004521">
    <property type="term" value="F:RNA endonuclease activity"/>
    <property type="evidence" value="ECO:0007669"/>
    <property type="project" value="InterPro"/>
</dbReference>
<keyword evidence="2" id="KW-0378">Hydrolase</keyword>
<evidence type="ECO:0000313" key="5">
    <source>
        <dbReference type="Proteomes" id="UP000219353"/>
    </source>
</evidence>
<dbReference type="RefSeq" id="WP_097110873.1">
    <property type="nucleotide sequence ID" value="NZ_OBEB01000002.1"/>
</dbReference>
<dbReference type="GO" id="GO:0016787">
    <property type="term" value="F:hydrolase activity"/>
    <property type="evidence" value="ECO:0007669"/>
    <property type="project" value="UniProtKB-KW"/>
</dbReference>
<dbReference type="SUPFAM" id="SSF53933">
    <property type="entry name" value="Microbial ribonucleases"/>
    <property type="match status" value="1"/>
</dbReference>
<dbReference type="InterPro" id="IPR016191">
    <property type="entry name" value="Ribonuclease/ribotoxin"/>
</dbReference>